<dbReference type="GO" id="GO:0003677">
    <property type="term" value="F:DNA binding"/>
    <property type="evidence" value="ECO:0007669"/>
    <property type="project" value="InterPro"/>
</dbReference>
<evidence type="ECO:0000313" key="3">
    <source>
        <dbReference type="Proteomes" id="UP000256503"/>
    </source>
</evidence>
<accession>A0AAD0R1D0</accession>
<proteinExistence type="predicted"/>
<dbReference type="SUPFAM" id="SSF47413">
    <property type="entry name" value="lambda repressor-like DNA-binding domains"/>
    <property type="match status" value="1"/>
</dbReference>
<dbReference type="Proteomes" id="UP000256503">
    <property type="component" value="Chromosome"/>
</dbReference>
<dbReference type="PROSITE" id="PS50943">
    <property type="entry name" value="HTH_CROC1"/>
    <property type="match status" value="1"/>
</dbReference>
<evidence type="ECO:0000313" key="2">
    <source>
        <dbReference type="EMBL" id="AXM98995.1"/>
    </source>
</evidence>
<organism evidence="2 3">
    <name type="scientific">Pseudomonas plecoglossicida</name>
    <dbReference type="NCBI Taxonomy" id="70775"/>
    <lineage>
        <taxon>Bacteria</taxon>
        <taxon>Pseudomonadati</taxon>
        <taxon>Pseudomonadota</taxon>
        <taxon>Gammaproteobacteria</taxon>
        <taxon>Pseudomonadales</taxon>
        <taxon>Pseudomonadaceae</taxon>
        <taxon>Pseudomonas</taxon>
    </lineage>
</organism>
<dbReference type="CDD" id="cd00093">
    <property type="entry name" value="HTH_XRE"/>
    <property type="match status" value="1"/>
</dbReference>
<dbReference type="EMBL" id="CP031146">
    <property type="protein sequence ID" value="AXM98995.1"/>
    <property type="molecule type" value="Genomic_DNA"/>
</dbReference>
<reference evidence="2 3" key="1">
    <citation type="submission" date="2018-07" db="EMBL/GenBank/DDBJ databases">
        <title>Complete genome sequence of a Pseudomonas plecoglossicida strain pathogenic to the marine fish, Larimichthys crocea.</title>
        <authorList>
            <person name="Tao Z."/>
        </authorList>
    </citation>
    <scope>NUCLEOTIDE SEQUENCE [LARGE SCALE GENOMIC DNA]</scope>
    <source>
        <strain evidence="2 3">XSDHY-P</strain>
    </source>
</reference>
<evidence type="ECO:0000259" key="1">
    <source>
        <dbReference type="PROSITE" id="PS50943"/>
    </source>
</evidence>
<name>A0AAD0R1D0_PSEDL</name>
<sequence length="154" mass="16228">MRTVRSSLGLTQEGLGHAISRTYAAKIENAASSPTLDKFIELAAALNMNPVALLSLVIATRDNVATSTVLAEAADQLAALEAKVSASDITAQLTGKEISKRPAARPADLLKLQQVLESKNAGLTKAETARKLGLSRSTVGFLWNRSPTKEDGEA</sequence>
<dbReference type="Gene3D" id="1.10.260.40">
    <property type="entry name" value="lambda repressor-like DNA-binding domains"/>
    <property type="match status" value="1"/>
</dbReference>
<dbReference type="InterPro" id="IPR010982">
    <property type="entry name" value="Lambda_DNA-bd_dom_sf"/>
</dbReference>
<gene>
    <name evidence="2" type="ORF">DVB73_08020</name>
</gene>
<dbReference type="SMART" id="SM00530">
    <property type="entry name" value="HTH_XRE"/>
    <property type="match status" value="1"/>
</dbReference>
<dbReference type="RefSeq" id="WP_081663464.1">
    <property type="nucleotide sequence ID" value="NZ_BSOM01000007.1"/>
</dbReference>
<dbReference type="Pfam" id="PF01381">
    <property type="entry name" value="HTH_3"/>
    <property type="match status" value="1"/>
</dbReference>
<feature type="domain" description="HTH cro/C1-type" evidence="1">
    <location>
        <begin position="1"/>
        <end position="53"/>
    </location>
</feature>
<dbReference type="InterPro" id="IPR001387">
    <property type="entry name" value="Cro/C1-type_HTH"/>
</dbReference>
<dbReference type="AlphaFoldDB" id="A0AAD0R1D0"/>
<protein>
    <submittedName>
        <fullName evidence="2">XRE family transcriptional regulator</fullName>
    </submittedName>
</protein>